<proteinExistence type="predicted"/>
<sequence length="44" mass="5232">MQNGEKRDKCEQLNQEEVKTPRFSVGYKNSAILDRYEELRQEGN</sequence>
<organism evidence="1">
    <name type="scientific">Staphylococcus aureus subsp. aureus MN8</name>
    <dbReference type="NCBI Taxonomy" id="548470"/>
    <lineage>
        <taxon>Bacteria</taxon>
        <taxon>Bacillati</taxon>
        <taxon>Bacillota</taxon>
        <taxon>Bacilli</taxon>
        <taxon>Bacillales</taxon>
        <taxon>Staphylococcaceae</taxon>
        <taxon>Staphylococcus</taxon>
    </lineage>
</organism>
<dbReference type="EMBL" id="ACJA02000001">
    <property type="protein sequence ID" value="EFH96097.1"/>
    <property type="molecule type" value="Genomic_DNA"/>
</dbReference>
<evidence type="ECO:0000313" key="1">
    <source>
        <dbReference type="EMBL" id="EFH96097.1"/>
    </source>
</evidence>
<reference evidence="1" key="1">
    <citation type="submission" date="2010-05" db="EMBL/GenBank/DDBJ databases">
        <authorList>
            <person name="Muzny D."/>
            <person name="Qin X."/>
            <person name="Buhay C."/>
            <person name="Dugan-Rocha S."/>
            <person name="Ding Y."/>
            <person name="Chen G."/>
            <person name="Hawes A."/>
            <person name="Holder M."/>
            <person name="Jhangiani S."/>
            <person name="Johnson A."/>
            <person name="Khan Z."/>
            <person name="Li Z."/>
            <person name="Liu W."/>
            <person name="Liu X."/>
            <person name="Perez L."/>
            <person name="Shen H."/>
            <person name="Wang Q."/>
            <person name="Watt J."/>
            <person name="Xi L."/>
            <person name="Xin Y."/>
            <person name="Zhou J."/>
            <person name="Deng J."/>
            <person name="Jiang H."/>
            <person name="Liu Y."/>
            <person name="Qu J."/>
            <person name="Song X.-Z."/>
            <person name="Zhang L."/>
            <person name="Villasana D."/>
            <person name="Johnson A."/>
            <person name="Liu J."/>
            <person name="Liyanage D."/>
            <person name="Lorensuhewa L."/>
            <person name="Robinson T."/>
            <person name="Song A."/>
            <person name="Song B.-B."/>
            <person name="Dinh H."/>
            <person name="Thornton R."/>
            <person name="Coyle M."/>
            <person name="Francisco L."/>
            <person name="Jackson L."/>
            <person name="Javaid M."/>
            <person name="Korchina V."/>
            <person name="Kovar C."/>
            <person name="Mata R."/>
            <person name="Mathew T."/>
            <person name="Ngo R."/>
            <person name="Nguyen L."/>
            <person name="Nguyen N."/>
            <person name="Okwuonu G."/>
            <person name="Ongeri F."/>
            <person name="Pham C."/>
            <person name="Simmons D."/>
            <person name="Wilczek-Boney K."/>
            <person name="Hale W."/>
            <person name="Jakkamsetti A."/>
            <person name="Pham P."/>
            <person name="Ruth R."/>
            <person name="San Lucas F."/>
            <person name="Warren J."/>
            <person name="Zhang J."/>
            <person name="Zhao Z."/>
            <person name="Zhou C."/>
            <person name="Zhu D."/>
            <person name="Lee S."/>
            <person name="Bess C."/>
            <person name="Blankenburg K."/>
            <person name="Forbes L."/>
            <person name="Fu Q."/>
            <person name="Gubbala S."/>
            <person name="Hirani K."/>
            <person name="Jayaseelan J.C."/>
            <person name="Lara F."/>
            <person name="Munidasa M."/>
            <person name="Palculict T."/>
            <person name="Patil S."/>
            <person name="Pu L.-L."/>
            <person name="Saada N."/>
            <person name="Tang L."/>
            <person name="Weissenberger G."/>
            <person name="Zhu Y."/>
            <person name="Hemphill L."/>
            <person name="Shang Y."/>
            <person name="Youmans B."/>
            <person name="Ayvaz T."/>
            <person name="Ross M."/>
            <person name="Santibanez J."/>
            <person name="Aqrawi P."/>
            <person name="Gross S."/>
            <person name="Joshi V."/>
            <person name="Fowler G."/>
            <person name="Nazareth L."/>
            <person name="Reid J."/>
            <person name="Worley K."/>
            <person name="Petrosino J."/>
            <person name="Highlander S."/>
            <person name="Gibbs R."/>
        </authorList>
    </citation>
    <scope>NUCLEOTIDE SEQUENCE [LARGE SCALE GENOMIC DNA]</scope>
    <source>
        <strain evidence="1">MN8</strain>
    </source>
</reference>
<accession>A0A0E1X9Q8</accession>
<dbReference type="AlphaFoldDB" id="A0A0E1X9Q8"/>
<dbReference type="HOGENOM" id="CLU_3222325_0_0_9"/>
<protein>
    <submittedName>
        <fullName evidence="1">Uncharacterized protein</fullName>
    </submittedName>
</protein>
<comment type="caution">
    <text evidence="1">The sequence shown here is derived from an EMBL/GenBank/DDBJ whole genome shotgun (WGS) entry which is preliminary data.</text>
</comment>
<gene>
    <name evidence="1" type="ORF">HMPREF0769_10099</name>
</gene>
<name>A0A0E1X9Q8_STAAU</name>
<dbReference type="Proteomes" id="UP000003455">
    <property type="component" value="Chromosome"/>
</dbReference>